<feature type="compositionally biased region" description="Basic and acidic residues" evidence="2">
    <location>
        <begin position="1"/>
        <end position="13"/>
    </location>
</feature>
<dbReference type="SUPFAM" id="SSF56672">
    <property type="entry name" value="DNA/RNA polymerases"/>
    <property type="match status" value="1"/>
</dbReference>
<feature type="coiled-coil region" evidence="1">
    <location>
        <begin position="393"/>
        <end position="424"/>
    </location>
</feature>
<keyword evidence="1" id="KW-0175">Coiled coil</keyword>
<gene>
    <name evidence="4" type="ORF">V1264_017591</name>
</gene>
<feature type="region of interest" description="Disordered" evidence="2">
    <location>
        <begin position="1"/>
        <end position="26"/>
    </location>
</feature>
<dbReference type="CDD" id="cd01650">
    <property type="entry name" value="RT_nLTR_like"/>
    <property type="match status" value="1"/>
</dbReference>
<evidence type="ECO:0000313" key="4">
    <source>
        <dbReference type="EMBL" id="KAK7106325.1"/>
    </source>
</evidence>
<dbReference type="Proteomes" id="UP001374579">
    <property type="component" value="Unassembled WGS sequence"/>
</dbReference>
<dbReference type="InterPro" id="IPR005135">
    <property type="entry name" value="Endo/exonuclease/phosphatase"/>
</dbReference>
<dbReference type="InterPro" id="IPR036691">
    <property type="entry name" value="Endo/exonu/phosph_ase_sf"/>
</dbReference>
<evidence type="ECO:0000313" key="5">
    <source>
        <dbReference type="Proteomes" id="UP001374579"/>
    </source>
</evidence>
<evidence type="ECO:0000259" key="3">
    <source>
        <dbReference type="PROSITE" id="PS50878"/>
    </source>
</evidence>
<name>A0AAN9GGW4_9CAEN</name>
<protein>
    <recommendedName>
        <fullName evidence="3">Reverse transcriptase domain-containing protein</fullName>
    </recommendedName>
</protein>
<reference evidence="4 5" key="1">
    <citation type="submission" date="2024-02" db="EMBL/GenBank/DDBJ databases">
        <title>Chromosome-scale genome assembly of the rough periwinkle Littorina saxatilis.</title>
        <authorList>
            <person name="De Jode A."/>
            <person name="Faria R."/>
            <person name="Formenti G."/>
            <person name="Sims Y."/>
            <person name="Smith T.P."/>
            <person name="Tracey A."/>
            <person name="Wood J.M.D."/>
            <person name="Zagrodzka Z.B."/>
            <person name="Johannesson K."/>
            <person name="Butlin R.K."/>
            <person name="Leder E.H."/>
        </authorList>
    </citation>
    <scope>NUCLEOTIDE SEQUENCE [LARGE SCALE GENOMIC DNA]</scope>
    <source>
        <strain evidence="4">Snail1</strain>
        <tissue evidence="4">Muscle</tissue>
    </source>
</reference>
<dbReference type="AlphaFoldDB" id="A0AAN9GGW4"/>
<feature type="region of interest" description="Disordered" evidence="2">
    <location>
        <begin position="990"/>
        <end position="1023"/>
    </location>
</feature>
<accession>A0AAN9GGW4</accession>
<dbReference type="PANTHER" id="PTHR47027:SF8">
    <property type="entry name" value="RIBONUCLEASE H"/>
    <property type="match status" value="1"/>
</dbReference>
<feature type="compositionally biased region" description="Polar residues" evidence="2">
    <location>
        <begin position="16"/>
        <end position="26"/>
    </location>
</feature>
<dbReference type="Pfam" id="PF00078">
    <property type="entry name" value="RVT_1"/>
    <property type="match status" value="1"/>
</dbReference>
<keyword evidence="5" id="KW-1185">Reference proteome</keyword>
<dbReference type="Pfam" id="PF03372">
    <property type="entry name" value="Exo_endo_phos"/>
    <property type="match status" value="1"/>
</dbReference>
<comment type="caution">
    <text evidence="4">The sequence shown here is derived from an EMBL/GenBank/DDBJ whole genome shotgun (WGS) entry which is preliminary data.</text>
</comment>
<dbReference type="PANTHER" id="PTHR47027">
    <property type="entry name" value="REVERSE TRANSCRIPTASE DOMAIN-CONTAINING PROTEIN"/>
    <property type="match status" value="1"/>
</dbReference>
<dbReference type="CDD" id="cd09076">
    <property type="entry name" value="L1-EN"/>
    <property type="match status" value="1"/>
</dbReference>
<dbReference type="InterPro" id="IPR000477">
    <property type="entry name" value="RT_dom"/>
</dbReference>
<dbReference type="GO" id="GO:0003824">
    <property type="term" value="F:catalytic activity"/>
    <property type="evidence" value="ECO:0007669"/>
    <property type="project" value="InterPro"/>
</dbReference>
<dbReference type="EMBL" id="JBAMIC010000007">
    <property type="protein sequence ID" value="KAK7106325.1"/>
    <property type="molecule type" value="Genomic_DNA"/>
</dbReference>
<evidence type="ECO:0000256" key="1">
    <source>
        <dbReference type="SAM" id="Coils"/>
    </source>
</evidence>
<organism evidence="4 5">
    <name type="scientific">Littorina saxatilis</name>
    <dbReference type="NCBI Taxonomy" id="31220"/>
    <lineage>
        <taxon>Eukaryota</taxon>
        <taxon>Metazoa</taxon>
        <taxon>Spiralia</taxon>
        <taxon>Lophotrochozoa</taxon>
        <taxon>Mollusca</taxon>
        <taxon>Gastropoda</taxon>
        <taxon>Caenogastropoda</taxon>
        <taxon>Littorinimorpha</taxon>
        <taxon>Littorinoidea</taxon>
        <taxon>Littorinidae</taxon>
        <taxon>Littorina</taxon>
    </lineage>
</organism>
<dbReference type="SUPFAM" id="SSF56219">
    <property type="entry name" value="DNase I-like"/>
    <property type="match status" value="1"/>
</dbReference>
<proteinExistence type="predicted"/>
<evidence type="ECO:0000256" key="2">
    <source>
        <dbReference type="SAM" id="MobiDB-lite"/>
    </source>
</evidence>
<dbReference type="Gene3D" id="3.60.10.10">
    <property type="entry name" value="Endonuclease/exonuclease/phosphatase"/>
    <property type="match status" value="1"/>
</dbReference>
<feature type="domain" description="Reverse transcriptase" evidence="3">
    <location>
        <begin position="553"/>
        <end position="823"/>
    </location>
</feature>
<dbReference type="InterPro" id="IPR043502">
    <property type="entry name" value="DNA/RNA_pol_sf"/>
</dbReference>
<dbReference type="PROSITE" id="PS50878">
    <property type="entry name" value="RT_POL"/>
    <property type="match status" value="1"/>
</dbReference>
<sequence>MMDTRQKKTKPDRSGPGTTTTAHSTASFQGGCDKLATGAKLPTEGTTIGTWNVRTLHACGKIHELTHKLKRYRWDIVGLAEVRWLGFGETTTDEGHKIWYSGEDSKHRHGVAFIVRKEVVNTVISCTPVSSRLISIRISARPHNITIIQVYAPTSDYEDEKIEKFYEEIERIIAKVPKKDILIVQGDWNAKVGPDAYQDWSGTLGRFGAGQTNDRGLRLLEFASSHRLTLANTLHPHKPSRTTTWHAPNGQVHNQIDYILAPQRFKSSINKANTRTFPGADIGSDHDLVLINIKLKLKNRRTAKNPRIRFDLKKLNDPEVAEVFQAQIGGKFAALTTLDSDVDTLTNNIREVLLSSAEEVLGRERRKNKPWVTNEILDLCDKRRELRRDKYTSQESRAEYQTANREVRKKMKEAKEEWTEEQCNIIDKEMTKGSSKHAYSTLKTLTKTSQPKASVIADADGNILTESAAVLSRWTEYCSDLYNYPLQPEPSLLQSNPRPEMDDMSPPVLKAEVEEAVRSLKAGKSPGVDNVPSELLKYGGEATTAALTALCQKIWEEKKWPEEWTQSLVIPLPKKGNLKLCQNYRTISLISHPSKVMFLIILNRLKSKAEELLAEEQAGFRAGRSTVEQIFNCRVIIEKHLQHQQELFHNFIDFKKAFDRVWHDGLWQVLRGFNIEEGLVQVIQELYANASSAVLLDGQIGEFFRTSVGVRQGCLLSPVLFNLFLEQIMQETLHNHHTSISIGGRPISNLRFADDIDLMGGSNSELQDLTNRLSERAGAYGMEVSTEKSKTMVNSTNDTSAVITMNGEKLEEVSKFKYLGATLSKDGTSTAEVRIRIATATSAMARLSRLWTSNSISFSTKYRLYKSLVVSILLYGCETWTLLAETERKIQAFEFKCLRRLLRISYLEHKTNEYVRNTTTALVGPQEPLLATVKRRKLVWFGHITRHDSLCKTILQGTLEGGRRRGRPRKSWTDNVKEWTSLPMDELLTTAQNRPEWKRTAVSSSLMPPPPPPPTARSVKGMK</sequence>